<sequence length="459" mass="54410">MGDKRAITLTDNQQPNKYYTFISESKDGRKDGHIHEVCKSYIESVSSVNKLMKEHNSVIVPKRESFENDTVIEIRNSKIYTYNWVGVISMSTQNENSMRIEITSRFDIGEKQYFLLYLLSSVYGVNIFNIDVNSEKESNYIIILIILFLSKIVEAYGSGLYKEYNSSKYNDYNFKGSIDIDRHIRLNTPFMGKTAYKIREYTYDNEILCLMRQVLDYIICNHFEVWEACLNNELMLNEIVSVIENATPSYRMNINYADTISCRREIAHPMYRDYEEARKLAIMILSESGQNIFDNSKELSFSLLIDISWLWEEFVAEKLLKEYKYRHLLTDGSAGALEWSNREYWYPDFIEMGDEYKRKNVFDAKYKFWGWDKDDDIHQLLSYLLISGGNICGIIYPDNKSTTWSYKEIHSYENEHPKIYKMPIYIQNSENIGYLEYCRVMEESIKKWKENFQNLLCKI</sequence>
<proteinExistence type="predicted"/>
<dbReference type="PANTHER" id="PTHR38733">
    <property type="entry name" value="PROTEIN MCRC"/>
    <property type="match status" value="1"/>
</dbReference>
<dbReference type="RefSeq" id="WP_124952058.1">
    <property type="nucleotide sequence ID" value="NZ_RRCM01000001.1"/>
</dbReference>
<comment type="caution">
    <text evidence="1">The sequence shown here is derived from an EMBL/GenBank/DDBJ whole genome shotgun (WGS) entry which is preliminary data.</text>
</comment>
<accession>A0A3P3Q877</accession>
<dbReference type="AlphaFoldDB" id="A0A3P3Q877"/>
<dbReference type="Pfam" id="PF10117">
    <property type="entry name" value="McrBC"/>
    <property type="match status" value="1"/>
</dbReference>
<dbReference type="EMBL" id="RRCM01000001">
    <property type="protein sequence ID" value="RRJ16623.1"/>
    <property type="molecule type" value="Genomic_DNA"/>
</dbReference>
<organism evidence="1 2">
    <name type="scientific">Lachnoanaerobaculum orale</name>
    <dbReference type="NCBI Taxonomy" id="979627"/>
    <lineage>
        <taxon>Bacteria</taxon>
        <taxon>Bacillati</taxon>
        <taxon>Bacillota</taxon>
        <taxon>Clostridia</taxon>
        <taxon>Lachnospirales</taxon>
        <taxon>Lachnospiraceae</taxon>
        <taxon>Lachnoanaerobaculum</taxon>
    </lineage>
</organism>
<dbReference type="PANTHER" id="PTHR38733:SF1">
    <property type="entry name" value="TYPE IV METHYL-DIRECTED RESTRICTION ENZYME ECOKMCRBC"/>
    <property type="match status" value="1"/>
</dbReference>
<evidence type="ECO:0008006" key="3">
    <source>
        <dbReference type="Google" id="ProtNLM"/>
    </source>
</evidence>
<name>A0A3P3Q877_9FIRM</name>
<dbReference type="Proteomes" id="UP000276982">
    <property type="component" value="Unassembled WGS sequence"/>
</dbReference>
<protein>
    <recommendedName>
        <fullName evidence="3">Restriction endonuclease</fullName>
    </recommendedName>
</protein>
<evidence type="ECO:0000313" key="1">
    <source>
        <dbReference type="EMBL" id="RRJ16623.1"/>
    </source>
</evidence>
<evidence type="ECO:0000313" key="2">
    <source>
        <dbReference type="Proteomes" id="UP000276982"/>
    </source>
</evidence>
<keyword evidence="2" id="KW-1185">Reference proteome</keyword>
<dbReference type="InterPro" id="IPR019292">
    <property type="entry name" value="McrC"/>
</dbReference>
<reference evidence="1 2" key="1">
    <citation type="submission" date="2018-11" db="EMBL/GenBank/DDBJ databases">
        <title>Genome sequencing of Lachnoanaerobaculum orale DSM 24553T.</title>
        <authorList>
            <person name="Kook J.-K."/>
            <person name="Park S.-N."/>
            <person name="Lim Y.K."/>
        </authorList>
    </citation>
    <scope>NUCLEOTIDE SEQUENCE [LARGE SCALE GENOMIC DNA]</scope>
    <source>
        <strain evidence="1 2">DSM 24553</strain>
    </source>
</reference>
<gene>
    <name evidence="1" type="ORF">EHW90_06440</name>
</gene>